<name>F2IBR3_FLUTR</name>
<sequence length="206" mass="23065">MKKIIFLFAILTIISGNGCKKKNLTYKINGTVIDSSLNTPLSNAEITISTTSISNPAEEVKATLTTDANGYFEYELQREKIQNVRISVNKMNYFSDGTLTTLDNLSLDNDNVFNYNVYAKSWVRLHFVSDGTKDLKYYKLTGKNNCEECCPTGEMHMVNAVDSSVICINNGNSPYKIYYEVVGGSNHGEMEVITAPFQTTEILINY</sequence>
<dbReference type="InterPro" id="IPR008969">
    <property type="entry name" value="CarboxyPept-like_regulatory"/>
</dbReference>
<keyword evidence="2" id="KW-1185">Reference proteome</keyword>
<evidence type="ECO:0008006" key="3">
    <source>
        <dbReference type="Google" id="ProtNLM"/>
    </source>
</evidence>
<reference evidence="1 2" key="1">
    <citation type="journal article" date="2011" name="Stand. Genomic Sci.">
        <title>Complete genome sequence of the gliding freshwater bacterium Fluviicola taffensis type strain (RW262).</title>
        <authorList>
            <person name="Woyke T."/>
            <person name="Chertkov O."/>
            <person name="Lapidus A."/>
            <person name="Nolan M."/>
            <person name="Lucas S."/>
            <person name="Del Rio T.G."/>
            <person name="Tice H."/>
            <person name="Cheng J.F."/>
            <person name="Tapia R."/>
            <person name="Han C."/>
            <person name="Goodwin L."/>
            <person name="Pitluck S."/>
            <person name="Liolios K."/>
            <person name="Pagani I."/>
            <person name="Ivanova N."/>
            <person name="Huntemann M."/>
            <person name="Mavromatis K."/>
            <person name="Mikhailova N."/>
            <person name="Pati A."/>
            <person name="Chen A."/>
            <person name="Palaniappan K."/>
            <person name="Land M."/>
            <person name="Hauser L."/>
            <person name="Brambilla E.M."/>
            <person name="Rohde M."/>
            <person name="Mwirichia R."/>
            <person name="Sikorski J."/>
            <person name="Tindall B.J."/>
            <person name="Goker M."/>
            <person name="Bristow J."/>
            <person name="Eisen J.A."/>
            <person name="Markowitz V."/>
            <person name="Hugenholtz P."/>
            <person name="Klenk H.P."/>
            <person name="Kyrpides N.C."/>
        </authorList>
    </citation>
    <scope>NUCLEOTIDE SEQUENCE [LARGE SCALE GENOMIC DNA]</scope>
    <source>
        <strain evidence="2">DSM 16823 / RW262 / RW262</strain>
    </source>
</reference>
<dbReference type="HOGENOM" id="CLU_1330303_0_0_10"/>
<dbReference type="EMBL" id="CP002542">
    <property type="protein sequence ID" value="AEA45389.1"/>
    <property type="molecule type" value="Genomic_DNA"/>
</dbReference>
<dbReference type="Gene3D" id="2.60.40.1120">
    <property type="entry name" value="Carboxypeptidase-like, regulatory domain"/>
    <property type="match status" value="1"/>
</dbReference>
<organism evidence="1 2">
    <name type="scientific">Fluviicola taffensis (strain DSM 16823 / NCIMB 13979 / RW262)</name>
    <dbReference type="NCBI Taxonomy" id="755732"/>
    <lineage>
        <taxon>Bacteria</taxon>
        <taxon>Pseudomonadati</taxon>
        <taxon>Bacteroidota</taxon>
        <taxon>Flavobacteriia</taxon>
        <taxon>Flavobacteriales</taxon>
        <taxon>Crocinitomicaceae</taxon>
        <taxon>Fluviicola</taxon>
    </lineage>
</organism>
<dbReference type="SUPFAM" id="SSF49464">
    <property type="entry name" value="Carboxypeptidase regulatory domain-like"/>
    <property type="match status" value="1"/>
</dbReference>
<dbReference type="Proteomes" id="UP000007463">
    <property type="component" value="Chromosome"/>
</dbReference>
<evidence type="ECO:0000313" key="2">
    <source>
        <dbReference type="Proteomes" id="UP000007463"/>
    </source>
</evidence>
<gene>
    <name evidence="1" type="ordered locus">Fluta_3417</name>
</gene>
<dbReference type="OrthoDB" id="1467295at2"/>
<evidence type="ECO:0000313" key="1">
    <source>
        <dbReference type="EMBL" id="AEA45389.1"/>
    </source>
</evidence>
<accession>F2IBR3</accession>
<proteinExistence type="predicted"/>
<dbReference type="AlphaFoldDB" id="F2IBR3"/>
<reference evidence="2" key="2">
    <citation type="submission" date="2011-02" db="EMBL/GenBank/DDBJ databases">
        <title>The complete genome of Fluviicola taffensis DSM 16823.</title>
        <authorList>
            <consortium name="US DOE Joint Genome Institute (JGI-PGF)"/>
            <person name="Lucas S."/>
            <person name="Copeland A."/>
            <person name="Lapidus A."/>
            <person name="Bruce D."/>
            <person name="Goodwin L."/>
            <person name="Pitluck S."/>
            <person name="Kyrpides N."/>
            <person name="Mavromatis K."/>
            <person name="Ivanova N."/>
            <person name="Mikhailova N."/>
            <person name="Pagani I."/>
            <person name="Chertkov O."/>
            <person name="Detter J.C."/>
            <person name="Han C."/>
            <person name="Tapia R."/>
            <person name="Land M."/>
            <person name="Hauser L."/>
            <person name="Markowitz V."/>
            <person name="Cheng J.-F."/>
            <person name="Hugenholtz P."/>
            <person name="Woyke T."/>
            <person name="Wu D."/>
            <person name="Tindall B."/>
            <person name="Pomrenke H.G."/>
            <person name="Brambilla E."/>
            <person name="Klenk H.-P."/>
            <person name="Eisen J.A."/>
        </authorList>
    </citation>
    <scope>NUCLEOTIDE SEQUENCE [LARGE SCALE GENOMIC DNA]</scope>
    <source>
        <strain evidence="2">DSM 16823 / RW262 / RW262</strain>
    </source>
</reference>
<protein>
    <recommendedName>
        <fullName evidence="3">Carboxypeptidase regulatory-like domain-containing protein</fullName>
    </recommendedName>
</protein>
<dbReference type="RefSeq" id="WP_013688156.1">
    <property type="nucleotide sequence ID" value="NC_015321.1"/>
</dbReference>
<dbReference type="KEGG" id="fte:Fluta_3417"/>